<dbReference type="GO" id="GO:0006633">
    <property type="term" value="P:fatty acid biosynthetic process"/>
    <property type="evidence" value="ECO:0007669"/>
    <property type="project" value="UniProtKB-KW"/>
</dbReference>
<evidence type="ECO:0000256" key="7">
    <source>
        <dbReference type="ARBA" id="ARBA00022832"/>
    </source>
</evidence>
<evidence type="ECO:0000256" key="17">
    <source>
        <dbReference type="ARBA" id="ARBA00052680"/>
    </source>
</evidence>
<comment type="catalytic activity">
    <reaction evidence="16">
        <text>17beta-hydroxy-5alpha-androstan-3-one + NAD(+) = 5alpha-androstan-3,17-dione + NADH + H(+)</text>
        <dbReference type="Rhea" id="RHEA:41992"/>
        <dbReference type="ChEBI" id="CHEBI:15378"/>
        <dbReference type="ChEBI" id="CHEBI:15994"/>
        <dbReference type="ChEBI" id="CHEBI:16330"/>
        <dbReference type="ChEBI" id="CHEBI:57540"/>
        <dbReference type="ChEBI" id="CHEBI:57945"/>
    </reaction>
    <physiologicalReaction direction="left-to-right" evidence="16">
        <dbReference type="Rhea" id="RHEA:41993"/>
    </physiologicalReaction>
</comment>
<dbReference type="GO" id="GO:0048038">
    <property type="term" value="F:quinone binding"/>
    <property type="evidence" value="ECO:0007669"/>
    <property type="project" value="TreeGrafter"/>
</dbReference>
<dbReference type="FunFam" id="3.40.50.720:FF:000231">
    <property type="entry name" value="Estradiol 17-beta-dehydrogenase 8"/>
    <property type="match status" value="1"/>
</dbReference>
<comment type="caution">
    <text evidence="26">The sequence shown here is derived from an EMBL/GenBank/DDBJ whole genome shotgun (WGS) entry which is preliminary data.</text>
</comment>
<evidence type="ECO:0000256" key="2">
    <source>
        <dbReference type="ARBA" id="ARBA00005194"/>
    </source>
</evidence>
<keyword evidence="7" id="KW-0276">Fatty acid metabolism</keyword>
<comment type="catalytic activity">
    <reaction evidence="15">
        <text>testosterone + NAD(+) = androst-4-ene-3,17-dione + NADH + H(+)</text>
        <dbReference type="Rhea" id="RHEA:14929"/>
        <dbReference type="ChEBI" id="CHEBI:15378"/>
        <dbReference type="ChEBI" id="CHEBI:16422"/>
        <dbReference type="ChEBI" id="CHEBI:17347"/>
        <dbReference type="ChEBI" id="CHEBI:57540"/>
        <dbReference type="ChEBI" id="CHEBI:57945"/>
        <dbReference type="EC" id="1.1.1.239"/>
    </reaction>
    <physiologicalReaction direction="left-to-right" evidence="15">
        <dbReference type="Rhea" id="RHEA:14930"/>
    </physiologicalReaction>
</comment>
<dbReference type="GO" id="GO:0004303">
    <property type="term" value="F:estradiol 17-beta-dehydrogenase [NAD(P)+] activity"/>
    <property type="evidence" value="ECO:0007669"/>
    <property type="project" value="UniProtKB-EC"/>
</dbReference>
<keyword evidence="6" id="KW-0597">Phosphoprotein</keyword>
<evidence type="ECO:0000256" key="16">
    <source>
        <dbReference type="ARBA" id="ARBA00050435"/>
    </source>
</evidence>
<evidence type="ECO:0000256" key="6">
    <source>
        <dbReference type="ARBA" id="ARBA00022553"/>
    </source>
</evidence>
<dbReference type="PANTHER" id="PTHR42760:SF83">
    <property type="entry name" value="(3R)-3-HYDROXYACYL-COA DEHYDROGENASE"/>
    <property type="match status" value="1"/>
</dbReference>
<evidence type="ECO:0000256" key="15">
    <source>
        <dbReference type="ARBA" id="ARBA00050232"/>
    </source>
</evidence>
<evidence type="ECO:0000256" key="24">
    <source>
        <dbReference type="ARBA" id="ARBA00083097"/>
    </source>
</evidence>
<keyword evidence="27" id="KW-1185">Reference proteome</keyword>
<dbReference type="PRINTS" id="PR00081">
    <property type="entry name" value="GDHRDH"/>
</dbReference>
<evidence type="ECO:0000256" key="19">
    <source>
        <dbReference type="ARBA" id="ARBA00066822"/>
    </source>
</evidence>
<name>A0A5B7GFF6_PORTR</name>
<evidence type="ECO:0000313" key="26">
    <source>
        <dbReference type="EMBL" id="MPC58731.1"/>
    </source>
</evidence>
<reference evidence="26 27" key="1">
    <citation type="submission" date="2019-05" db="EMBL/GenBank/DDBJ databases">
        <title>Another draft genome of Portunus trituberculatus and its Hox gene families provides insights of decapod evolution.</title>
        <authorList>
            <person name="Jeong J.-H."/>
            <person name="Song I."/>
            <person name="Kim S."/>
            <person name="Choi T."/>
            <person name="Kim D."/>
            <person name="Ryu S."/>
            <person name="Kim W."/>
        </authorList>
    </citation>
    <scope>NUCLEOTIDE SEQUENCE [LARGE SCALE GENOMIC DNA]</scope>
    <source>
        <tissue evidence="26">Muscle</tissue>
    </source>
</reference>
<keyword evidence="11" id="KW-0496">Mitochondrion</keyword>
<evidence type="ECO:0000256" key="25">
    <source>
        <dbReference type="ARBA" id="ARBA00083258"/>
    </source>
</evidence>
<comment type="catalytic activity">
    <reaction evidence="17">
        <text>a (3R)-3-hydroxyacyl-CoA + NAD(+) = a 3-oxoacyl-CoA + NADH + H(+)</text>
        <dbReference type="Rhea" id="RHEA:32711"/>
        <dbReference type="ChEBI" id="CHEBI:15378"/>
        <dbReference type="ChEBI" id="CHEBI:57319"/>
        <dbReference type="ChEBI" id="CHEBI:57540"/>
        <dbReference type="ChEBI" id="CHEBI:57945"/>
        <dbReference type="ChEBI" id="CHEBI:90726"/>
        <dbReference type="EC" id="1.1.1.n12"/>
    </reaction>
    <physiologicalReaction direction="left-to-right" evidence="17">
        <dbReference type="Rhea" id="RHEA:32712"/>
    </physiologicalReaction>
</comment>
<keyword evidence="12" id="KW-0275">Fatty acid biosynthesis</keyword>
<dbReference type="PANTHER" id="PTHR42760">
    <property type="entry name" value="SHORT-CHAIN DEHYDROGENASES/REDUCTASES FAMILY MEMBER"/>
    <property type="match status" value="1"/>
</dbReference>
<dbReference type="EMBL" id="VSRR010015948">
    <property type="protein sequence ID" value="MPC58731.1"/>
    <property type="molecule type" value="Genomic_DNA"/>
</dbReference>
<evidence type="ECO:0000256" key="12">
    <source>
        <dbReference type="ARBA" id="ARBA00023160"/>
    </source>
</evidence>
<keyword evidence="10" id="KW-0443">Lipid metabolism</keyword>
<evidence type="ECO:0000256" key="23">
    <source>
        <dbReference type="ARBA" id="ARBA00081936"/>
    </source>
</evidence>
<dbReference type="GO" id="GO:0005759">
    <property type="term" value="C:mitochondrial matrix"/>
    <property type="evidence" value="ECO:0007669"/>
    <property type="project" value="UniProtKB-SubCell"/>
</dbReference>
<keyword evidence="9" id="KW-0520">NAD</keyword>
<dbReference type="PRINTS" id="PR00080">
    <property type="entry name" value="SDRFAMILY"/>
</dbReference>
<comment type="subcellular location">
    <subcellularLocation>
        <location evidence="1">Mitochondrion matrix</location>
    </subcellularLocation>
</comment>
<evidence type="ECO:0000256" key="5">
    <source>
        <dbReference type="ARBA" id="ARBA00022516"/>
    </source>
</evidence>
<proteinExistence type="inferred from homology"/>
<evidence type="ECO:0000256" key="3">
    <source>
        <dbReference type="ARBA" id="ARBA00006484"/>
    </source>
</evidence>
<dbReference type="Gene3D" id="3.40.50.720">
    <property type="entry name" value="NAD(P)-binding Rossmann-like Domain"/>
    <property type="match status" value="1"/>
</dbReference>
<dbReference type="Pfam" id="PF13561">
    <property type="entry name" value="adh_short_C2"/>
    <property type="match status" value="1"/>
</dbReference>
<evidence type="ECO:0000256" key="14">
    <source>
        <dbReference type="ARBA" id="ARBA00049069"/>
    </source>
</evidence>
<evidence type="ECO:0000256" key="10">
    <source>
        <dbReference type="ARBA" id="ARBA00023098"/>
    </source>
</evidence>
<accession>A0A5B7GFF6</accession>
<evidence type="ECO:0000313" key="27">
    <source>
        <dbReference type="Proteomes" id="UP000324222"/>
    </source>
</evidence>
<gene>
    <name evidence="26" type="primary">HSD17B8_2</name>
    <name evidence="26" type="ORF">E2C01_052740</name>
</gene>
<protein>
    <recommendedName>
        <fullName evidence="20">(3R)-3-hydroxyacyl-CoA dehydrogenase</fullName>
        <ecNumber evidence="19">1.1.1.239</ecNumber>
        <ecNumber evidence="4">1.1.1.n12</ecNumber>
    </recommendedName>
    <alternativeName>
        <fullName evidence="22">17-beta-hydroxysteroid dehydrogenase 8</fullName>
    </alternativeName>
    <alternativeName>
        <fullName evidence="21">3-ketoacyl-[acyl-carrier-protein] reductase alpha subunit</fullName>
    </alternativeName>
    <alternativeName>
        <fullName evidence="24">3-oxoacyl-[acyl-carrier-protein] reductase</fullName>
    </alternativeName>
    <alternativeName>
        <fullName evidence="25">Estradiol 17-beta-dehydrogenase 8</fullName>
    </alternativeName>
    <alternativeName>
        <fullName evidence="23">Testosterone 17-beta-dehydrogenase 8</fullName>
    </alternativeName>
</protein>
<dbReference type="EC" id="1.1.1.n12" evidence="4"/>
<comment type="catalytic activity">
    <reaction evidence="14">
        <text>17beta-estradiol + NAD(+) = estrone + NADH + H(+)</text>
        <dbReference type="Rhea" id="RHEA:24612"/>
        <dbReference type="ChEBI" id="CHEBI:15378"/>
        <dbReference type="ChEBI" id="CHEBI:16469"/>
        <dbReference type="ChEBI" id="CHEBI:17263"/>
        <dbReference type="ChEBI" id="CHEBI:57540"/>
        <dbReference type="ChEBI" id="CHEBI:57945"/>
        <dbReference type="EC" id="1.1.1.62"/>
    </reaction>
    <physiologicalReaction direction="left-to-right" evidence="14">
        <dbReference type="Rhea" id="RHEA:24613"/>
    </physiologicalReaction>
    <physiologicalReaction direction="right-to-left" evidence="14">
        <dbReference type="Rhea" id="RHEA:24614"/>
    </physiologicalReaction>
</comment>
<comment type="subunit">
    <text evidence="18">Heterotetramer with CBR4; contains two molecules of HSD17B8 and CBR4.</text>
</comment>
<dbReference type="OrthoDB" id="294295at2759"/>
<evidence type="ECO:0000256" key="9">
    <source>
        <dbReference type="ARBA" id="ARBA00023027"/>
    </source>
</evidence>
<evidence type="ECO:0000256" key="13">
    <source>
        <dbReference type="ARBA" id="ARBA00037929"/>
    </source>
</evidence>
<dbReference type="InterPro" id="IPR002347">
    <property type="entry name" value="SDR_fam"/>
</dbReference>
<evidence type="ECO:0000256" key="11">
    <source>
        <dbReference type="ARBA" id="ARBA00023128"/>
    </source>
</evidence>
<keyword evidence="5" id="KW-0444">Lipid biosynthesis</keyword>
<dbReference type="GO" id="GO:0047035">
    <property type="term" value="F:testosterone dehydrogenase (NAD+) activity"/>
    <property type="evidence" value="ECO:0007669"/>
    <property type="project" value="UniProtKB-EC"/>
</dbReference>
<evidence type="ECO:0000256" key="18">
    <source>
        <dbReference type="ARBA" id="ARBA00065174"/>
    </source>
</evidence>
<dbReference type="SUPFAM" id="SSF51735">
    <property type="entry name" value="NAD(P)-binding Rossmann-fold domains"/>
    <property type="match status" value="1"/>
</dbReference>
<comment type="similarity">
    <text evidence="3">Belongs to the short-chain dehydrogenases/reductases (SDR) family.</text>
</comment>
<keyword evidence="8" id="KW-0560">Oxidoreductase</keyword>
<dbReference type="AlphaFoldDB" id="A0A5B7GFF6"/>
<sequence>MSSCNTQLNPHYLKVVMAPNDFSGQVALVTGGGSGIGRATCLMLARDGARVVVTDINLEAARETLSLMPNHVDHLALEMDVTQQSAVEGVIAVAQERFGEPPSLLVNNAGIARGSLCHLMEEKDFDIVVNVNLKVDKLEAAGTFLVSQAFIRALLKDSEAGKRAGAIVNMSSIDGKSGHEKHCQYSATKGGLVSLTKSCAAELAKKGIRVNCVLPGAIDTRMTAAVDPEMRKRQHERTPIGRTGRPEEVAEVIVFLLSWRSSYMVGACVEITGGLHM</sequence>
<comment type="pathway">
    <text evidence="2">Lipid metabolism; fatty acid biosynthesis.</text>
</comment>
<evidence type="ECO:0000256" key="22">
    <source>
        <dbReference type="ARBA" id="ARBA00081419"/>
    </source>
</evidence>
<dbReference type="EC" id="1.1.1.239" evidence="19"/>
<organism evidence="26 27">
    <name type="scientific">Portunus trituberculatus</name>
    <name type="common">Swimming crab</name>
    <name type="synonym">Neptunus trituberculatus</name>
    <dbReference type="NCBI Taxonomy" id="210409"/>
    <lineage>
        <taxon>Eukaryota</taxon>
        <taxon>Metazoa</taxon>
        <taxon>Ecdysozoa</taxon>
        <taxon>Arthropoda</taxon>
        <taxon>Crustacea</taxon>
        <taxon>Multicrustacea</taxon>
        <taxon>Malacostraca</taxon>
        <taxon>Eumalacostraca</taxon>
        <taxon>Eucarida</taxon>
        <taxon>Decapoda</taxon>
        <taxon>Pleocyemata</taxon>
        <taxon>Brachyura</taxon>
        <taxon>Eubrachyura</taxon>
        <taxon>Portunoidea</taxon>
        <taxon>Portunidae</taxon>
        <taxon>Portuninae</taxon>
        <taxon>Portunus</taxon>
    </lineage>
</organism>
<evidence type="ECO:0000256" key="21">
    <source>
        <dbReference type="ARBA" id="ARBA00077835"/>
    </source>
</evidence>
<evidence type="ECO:0000256" key="1">
    <source>
        <dbReference type="ARBA" id="ARBA00004305"/>
    </source>
</evidence>
<dbReference type="Proteomes" id="UP000324222">
    <property type="component" value="Unassembled WGS sequence"/>
</dbReference>
<dbReference type="GO" id="GO:0008210">
    <property type="term" value="P:estrogen metabolic process"/>
    <property type="evidence" value="ECO:0007669"/>
    <property type="project" value="UniProtKB-ARBA"/>
</dbReference>
<dbReference type="InterPro" id="IPR036291">
    <property type="entry name" value="NAD(P)-bd_dom_sf"/>
</dbReference>
<evidence type="ECO:0000256" key="4">
    <source>
        <dbReference type="ARBA" id="ARBA00012456"/>
    </source>
</evidence>
<evidence type="ECO:0000256" key="8">
    <source>
        <dbReference type="ARBA" id="ARBA00023002"/>
    </source>
</evidence>
<evidence type="ECO:0000256" key="20">
    <source>
        <dbReference type="ARBA" id="ARBA00070911"/>
    </source>
</evidence>
<comment type="pathway">
    <text evidence="13">Steroid biosynthesis; estrogen biosynthesis.</text>
</comment>